<evidence type="ECO:0000256" key="3">
    <source>
        <dbReference type="ARBA" id="ARBA00022989"/>
    </source>
</evidence>
<comment type="subcellular location">
    <subcellularLocation>
        <location evidence="1">Membrane</location>
        <topology evidence="1">Multi-pass membrane protein</topology>
    </subcellularLocation>
</comment>
<feature type="transmembrane region" description="Helical" evidence="6">
    <location>
        <begin position="335"/>
        <end position="354"/>
    </location>
</feature>
<reference evidence="8 9" key="1">
    <citation type="submission" date="2022-05" db="EMBL/GenBank/DDBJ databases">
        <authorList>
            <consortium name="Genoscope - CEA"/>
            <person name="William W."/>
        </authorList>
    </citation>
    <scope>NUCLEOTIDE SEQUENCE [LARGE SCALE GENOMIC DNA]</scope>
</reference>
<feature type="transmembrane region" description="Helical" evidence="6">
    <location>
        <begin position="504"/>
        <end position="524"/>
    </location>
</feature>
<keyword evidence="9" id="KW-1185">Reference proteome</keyword>
<keyword evidence="2 6" id="KW-0812">Transmembrane</keyword>
<dbReference type="PROSITE" id="PS00216">
    <property type="entry name" value="SUGAR_TRANSPORT_1"/>
    <property type="match status" value="1"/>
</dbReference>
<feature type="domain" description="Major facilitator superfamily (MFS) profile" evidence="7">
    <location>
        <begin position="460"/>
        <end position="876"/>
    </location>
</feature>
<gene>
    <name evidence="8" type="ORF">PEVE_00040705</name>
</gene>
<proteinExistence type="predicted"/>
<dbReference type="Proteomes" id="UP001159427">
    <property type="component" value="Unassembled WGS sequence"/>
</dbReference>
<feature type="transmembrane region" description="Helical" evidence="6">
    <location>
        <begin position="374"/>
        <end position="393"/>
    </location>
</feature>
<feature type="transmembrane region" description="Helical" evidence="6">
    <location>
        <begin position="536"/>
        <end position="559"/>
    </location>
</feature>
<protein>
    <recommendedName>
        <fullName evidence="7">Major facilitator superfamily (MFS) profile domain-containing protein</fullName>
    </recommendedName>
</protein>
<organism evidence="8 9">
    <name type="scientific">Porites evermanni</name>
    <dbReference type="NCBI Taxonomy" id="104178"/>
    <lineage>
        <taxon>Eukaryota</taxon>
        <taxon>Metazoa</taxon>
        <taxon>Cnidaria</taxon>
        <taxon>Anthozoa</taxon>
        <taxon>Hexacorallia</taxon>
        <taxon>Scleractinia</taxon>
        <taxon>Fungiina</taxon>
        <taxon>Poritidae</taxon>
        <taxon>Porites</taxon>
    </lineage>
</organism>
<dbReference type="InterPro" id="IPR005828">
    <property type="entry name" value="MFS_sugar_transport-like"/>
</dbReference>
<evidence type="ECO:0000313" key="8">
    <source>
        <dbReference type="EMBL" id="CAH3043722.1"/>
    </source>
</evidence>
<feature type="transmembrane region" description="Helical" evidence="6">
    <location>
        <begin position="790"/>
        <end position="811"/>
    </location>
</feature>
<feature type="transmembrane region" description="Helical" evidence="6">
    <location>
        <begin position="137"/>
        <end position="160"/>
    </location>
</feature>
<dbReference type="InterPro" id="IPR020846">
    <property type="entry name" value="MFS_dom"/>
</dbReference>
<feature type="transmembrane region" description="Helical" evidence="6">
    <location>
        <begin position="166"/>
        <end position="185"/>
    </location>
</feature>
<dbReference type="InterPro" id="IPR036259">
    <property type="entry name" value="MFS_trans_sf"/>
</dbReference>
<dbReference type="Gene3D" id="1.20.1250.20">
    <property type="entry name" value="MFS general substrate transporter like domains"/>
    <property type="match status" value="2"/>
</dbReference>
<feature type="transmembrane region" description="Helical" evidence="6">
    <location>
        <begin position="420"/>
        <end position="445"/>
    </location>
</feature>
<evidence type="ECO:0000256" key="2">
    <source>
        <dbReference type="ARBA" id="ARBA00022692"/>
    </source>
</evidence>
<dbReference type="PROSITE" id="PS50850">
    <property type="entry name" value="MFS"/>
    <property type="match status" value="1"/>
</dbReference>
<feature type="transmembrane region" description="Helical" evidence="6">
    <location>
        <begin position="700"/>
        <end position="722"/>
    </location>
</feature>
<evidence type="ECO:0000259" key="7">
    <source>
        <dbReference type="PROSITE" id="PS50850"/>
    </source>
</evidence>
<feature type="transmembrane region" description="Helical" evidence="6">
    <location>
        <begin position="21"/>
        <end position="46"/>
    </location>
</feature>
<name>A0ABN8N881_9CNID</name>
<feature type="transmembrane region" description="Helical" evidence="6">
    <location>
        <begin position="728"/>
        <end position="750"/>
    </location>
</feature>
<keyword evidence="3 6" id="KW-1133">Transmembrane helix</keyword>
<feature type="transmembrane region" description="Helical" evidence="6">
    <location>
        <begin position="565"/>
        <end position="584"/>
    </location>
</feature>
<dbReference type="EMBL" id="CALNXI010000750">
    <property type="protein sequence ID" value="CAH3043722.1"/>
    <property type="molecule type" value="Genomic_DNA"/>
</dbReference>
<sequence length="908" mass="101383">MKSQTTDQVLETIGSFGRFQIVLNIFSNLAYSFWWCVPVMGMVFIAGEPGWKCKNKTTCPFNETINLGGDKYSFRCDIPRKDWEFADDFTSIVTEFDLVCDRGSLGFVSTSVIFAGFFIGSIVVSPISDKFGRKLPLFICGFLCCVFHFASSFAPVFWLFALSRAIIGFMIGAFSIPLFVLLTEFSGVRHRGMTGGMVWTGFFLMAMALAGCAYAIRDWRTFTMVTGAPGILLVSGWFFIPESARWLLKKGRQSEARTILAKVARSNKKEMPEVELKLPKEETLGDLRDLIFPSKKLLHYTIRRKIIVGKRTMFAKWIVFYSYFYLRGVAYKYSILFYISFGFGFWISVSVKYTLLRRLDIYSGGFQTFQTEQIFFLFFFFSFFLFVTTKAAFGKCVTIMKSQTTDQVLETIGSFGRFQIVLNIFSNLAYSFWWCVPVMGMVFIAGEPGWKCKNKTTCPFNETINLGGDMYSFRCDIPRKDWEFADDFTSIVTEFDLVCDRGSLGFVSTSVIFAGFFIGSIVVSPISDKFGRKLPLFICGFLCCVFHFASSFVSVFWLFALFRAIIGFMIGAFSIPLFVLLTEFSGVRHRGMTGGMVWTGFLLMAMALAGCAYAIRDWRTFTMVTGAPGILLVSGWFFIPESVRWLLKKGRQSEAGTILAKVARLNGKEMPQVELKVPKEETLGDLRDLFSSRKMAHRTLVSWLIWFAASFVAWGTAFASPFVGGNMYVNVVIASCAGVFGYPVSGLLALRFGRRKILVVSFLGAAVGAIGALLLTDKAEDDQGYLAGKIFMSMVVARFSIAIAFSLAYIYSAELFPTTLRSVGMGTSTASARASGFAAAYAPLLLTVHRFLPFGIMAGLVVAAAIAVMTTPETHNQPTLENLCLDKNDADKHNENSNNVDSEKSTFM</sequence>
<comment type="caution">
    <text evidence="8">The sequence shown here is derived from an EMBL/GenBank/DDBJ whole genome shotgun (WGS) entry which is preliminary data.</text>
</comment>
<feature type="transmembrane region" description="Helical" evidence="6">
    <location>
        <begin position="621"/>
        <end position="639"/>
    </location>
</feature>
<accession>A0ABN8N881</accession>
<feature type="transmembrane region" description="Helical" evidence="6">
    <location>
        <begin position="197"/>
        <end position="216"/>
    </location>
</feature>
<evidence type="ECO:0000256" key="6">
    <source>
        <dbReference type="SAM" id="Phobius"/>
    </source>
</evidence>
<dbReference type="SUPFAM" id="SSF103473">
    <property type="entry name" value="MFS general substrate transporter"/>
    <property type="match status" value="2"/>
</dbReference>
<feature type="transmembrane region" description="Helical" evidence="6">
    <location>
        <begin position="757"/>
        <end position="775"/>
    </location>
</feature>
<feature type="region of interest" description="Disordered" evidence="5">
    <location>
        <begin position="888"/>
        <end position="908"/>
    </location>
</feature>
<feature type="transmembrane region" description="Helical" evidence="6">
    <location>
        <begin position="105"/>
        <end position="125"/>
    </location>
</feature>
<dbReference type="PROSITE" id="PS00217">
    <property type="entry name" value="SUGAR_TRANSPORT_2"/>
    <property type="match status" value="2"/>
</dbReference>
<keyword evidence="4 6" id="KW-0472">Membrane</keyword>
<evidence type="ECO:0000256" key="5">
    <source>
        <dbReference type="SAM" id="MobiDB-lite"/>
    </source>
</evidence>
<evidence type="ECO:0000256" key="1">
    <source>
        <dbReference type="ARBA" id="ARBA00004141"/>
    </source>
</evidence>
<dbReference type="InterPro" id="IPR005829">
    <property type="entry name" value="Sugar_transporter_CS"/>
</dbReference>
<evidence type="ECO:0000313" key="9">
    <source>
        <dbReference type="Proteomes" id="UP001159427"/>
    </source>
</evidence>
<feature type="transmembrane region" description="Helical" evidence="6">
    <location>
        <begin position="851"/>
        <end position="870"/>
    </location>
</feature>
<feature type="transmembrane region" description="Helical" evidence="6">
    <location>
        <begin position="596"/>
        <end position="615"/>
    </location>
</feature>
<feature type="transmembrane region" description="Helical" evidence="6">
    <location>
        <begin position="222"/>
        <end position="240"/>
    </location>
</feature>
<dbReference type="Pfam" id="PF00083">
    <property type="entry name" value="Sugar_tr"/>
    <property type="match status" value="2"/>
</dbReference>
<evidence type="ECO:0000256" key="4">
    <source>
        <dbReference type="ARBA" id="ARBA00023136"/>
    </source>
</evidence>
<dbReference type="PANTHER" id="PTHR24064">
    <property type="entry name" value="SOLUTE CARRIER FAMILY 22 MEMBER"/>
    <property type="match status" value="1"/>
</dbReference>